<gene>
    <name evidence="3" type="primary">grlQ</name>
    <name evidence="3" type="ORF">SNEC2469_LOCUS9375</name>
</gene>
<dbReference type="PANTHER" id="PTHR11319">
    <property type="entry name" value="G PROTEIN-COUPLED RECEPTOR-RELATED"/>
    <property type="match status" value="1"/>
</dbReference>
<dbReference type="NCBIfam" id="NF041518">
    <property type="entry name" value="choice_anch_Q"/>
    <property type="match status" value="1"/>
</dbReference>
<proteinExistence type="predicted"/>
<evidence type="ECO:0000313" key="3">
    <source>
        <dbReference type="EMBL" id="CAE7357433.1"/>
    </source>
</evidence>
<sequence length="546" mass="55858">MTARLLVAMLASFLLSVGAAPGATLTVDDDGPADFATLQAAINASSDGDEIVIMPGNYTGPFDTLGRSILLTGTDPGDPETVDSTILNGSTNHRVMNIPPSAALVILRGLTNHAAGEGGAIAVRDGELTAQDCLFTGNSAHSGGAVDVVNADATFQRCEFNGNTSESAGGAMHLTGPSLAGRIAVTIEGSAFRQNMAGEIGGAMHSSLAGIALEDTLFDSNAALNVEGTFAYGGALSLWTTNVRSEDCVFVGNAAISRRSSLGGAVATQDGTDFEAVRTAFVSNASLATDPPSPFVCGEGGALDFSDSDLRAVGCVFIANTATNALASAIDYSGANFCDTNLVHELTNCTFAGNHVMDVFGSPPQPVATVRHFYYCGPCGCFLGVDYPPLTITNCVFDDPTEVSAYAIGERGTMVEANNVGFKHESLPAGPAPVFVDPSAGDFRLAPGSPGVDAGDNSALPADYTTDLLGLPRVVNGTVDAGAYELQSSAPCLGDCDNSGTVDFNDLVAMLFEFGNATPACDADGSQNVDFNDLVAALFLFGPCPK</sequence>
<dbReference type="SUPFAM" id="SSF51126">
    <property type="entry name" value="Pectin lyase-like"/>
    <property type="match status" value="1"/>
</dbReference>
<dbReference type="InterPro" id="IPR018247">
    <property type="entry name" value="EF_Hand_1_Ca_BS"/>
</dbReference>
<dbReference type="InterPro" id="IPR012334">
    <property type="entry name" value="Pectin_lyas_fold"/>
</dbReference>
<dbReference type="AlphaFoldDB" id="A0A812PL80"/>
<feature type="signal peptide" evidence="2">
    <location>
        <begin position="1"/>
        <end position="19"/>
    </location>
</feature>
<organism evidence="3 4">
    <name type="scientific">Symbiodinium necroappetens</name>
    <dbReference type="NCBI Taxonomy" id="1628268"/>
    <lineage>
        <taxon>Eukaryota</taxon>
        <taxon>Sar</taxon>
        <taxon>Alveolata</taxon>
        <taxon>Dinophyceae</taxon>
        <taxon>Suessiales</taxon>
        <taxon>Symbiodiniaceae</taxon>
        <taxon>Symbiodinium</taxon>
    </lineage>
</organism>
<name>A0A812PL80_9DINO</name>
<dbReference type="InterPro" id="IPR059226">
    <property type="entry name" value="Choice_anch_Q_dom"/>
</dbReference>
<dbReference type="PANTHER" id="PTHR11319:SF35">
    <property type="entry name" value="OUTER MEMBRANE PROTEIN PMPC-RELATED"/>
    <property type="match status" value="1"/>
</dbReference>
<evidence type="ECO:0000256" key="1">
    <source>
        <dbReference type="ARBA" id="ARBA00016512"/>
    </source>
</evidence>
<dbReference type="Proteomes" id="UP000601435">
    <property type="component" value="Unassembled WGS sequence"/>
</dbReference>
<dbReference type="PROSITE" id="PS00018">
    <property type="entry name" value="EF_HAND_1"/>
    <property type="match status" value="2"/>
</dbReference>
<evidence type="ECO:0000313" key="4">
    <source>
        <dbReference type="Proteomes" id="UP000601435"/>
    </source>
</evidence>
<keyword evidence="2" id="KW-0732">Signal</keyword>
<dbReference type="EMBL" id="CAJNJA010015175">
    <property type="protein sequence ID" value="CAE7357433.1"/>
    <property type="molecule type" value="Genomic_DNA"/>
</dbReference>
<comment type="caution">
    <text evidence="3">The sequence shown here is derived from an EMBL/GenBank/DDBJ whole genome shotgun (WGS) entry which is preliminary data.</text>
</comment>
<accession>A0A812PL80</accession>
<evidence type="ECO:0000256" key="2">
    <source>
        <dbReference type="SAM" id="SignalP"/>
    </source>
</evidence>
<feature type="chain" id="PRO_5033059557" description="Probable pectate lyase C" evidence="2">
    <location>
        <begin position="20"/>
        <end position="546"/>
    </location>
</feature>
<reference evidence="3" key="1">
    <citation type="submission" date="2021-02" db="EMBL/GenBank/DDBJ databases">
        <authorList>
            <person name="Dougan E. K."/>
            <person name="Rhodes N."/>
            <person name="Thang M."/>
            <person name="Chan C."/>
        </authorList>
    </citation>
    <scope>NUCLEOTIDE SEQUENCE</scope>
</reference>
<protein>
    <recommendedName>
        <fullName evidence="1">Probable pectate lyase C</fullName>
    </recommendedName>
</protein>
<keyword evidence="4" id="KW-1185">Reference proteome</keyword>
<dbReference type="InterPro" id="IPR011050">
    <property type="entry name" value="Pectin_lyase_fold/virulence"/>
</dbReference>
<dbReference type="Gene3D" id="2.160.20.10">
    <property type="entry name" value="Single-stranded right-handed beta-helix, Pectin lyase-like"/>
    <property type="match status" value="1"/>
</dbReference>
<dbReference type="OrthoDB" id="75921at2759"/>